<comment type="similarity">
    <text evidence="1">Belongs to the universal stress protein A family.</text>
</comment>
<feature type="domain" description="UspA" evidence="2">
    <location>
        <begin position="156"/>
        <end position="275"/>
    </location>
</feature>
<dbReference type="OrthoDB" id="1522603at2"/>
<dbReference type="Pfam" id="PF00582">
    <property type="entry name" value="Usp"/>
    <property type="match status" value="2"/>
</dbReference>
<organism evidence="3 4">
    <name type="scientific">Catalinimonas alkaloidigena</name>
    <dbReference type="NCBI Taxonomy" id="1075417"/>
    <lineage>
        <taxon>Bacteria</taxon>
        <taxon>Pseudomonadati</taxon>
        <taxon>Bacteroidota</taxon>
        <taxon>Cytophagia</taxon>
        <taxon>Cytophagales</taxon>
        <taxon>Catalimonadaceae</taxon>
        <taxon>Catalinimonas</taxon>
    </lineage>
</organism>
<reference evidence="3 4" key="1">
    <citation type="submission" date="2016-10" db="EMBL/GenBank/DDBJ databases">
        <authorList>
            <person name="de Groot N.N."/>
        </authorList>
    </citation>
    <scope>NUCLEOTIDE SEQUENCE [LARGE SCALE GENOMIC DNA]</scope>
    <source>
        <strain evidence="3 4">DSM 25186</strain>
    </source>
</reference>
<accession>A0A1G9NYW5</accession>
<dbReference type="CDD" id="cd00293">
    <property type="entry name" value="USP-like"/>
    <property type="match status" value="1"/>
</dbReference>
<dbReference type="PANTHER" id="PTHR46268">
    <property type="entry name" value="STRESS RESPONSE PROTEIN NHAX"/>
    <property type="match status" value="1"/>
</dbReference>
<sequence>MGRYVPNAMIRGILVPTDFSTCAEQALHYALTLAERSGAYLVFCHTLHAPLATEPAPKRVQQLRHMRDAAEHNFQELQKRLPMLGNLPSVFRIEEGNLQDHLRHCIPDDRIDLIVMGTRGADGIAELLGSNTSDTIRRAPCPVLAVPENAPLRPVRRIAFATDATALRPEALQPLADLVALLDAELQVVYVEATSARPGTAAHPNRSVLEAAFPQASVSFHQIAHPRVEEGLAIFMTQHATDLLAMMPRSHTFFDRLFKGSHTHRMALHSTVPLFTFREN</sequence>
<dbReference type="EMBL" id="FNFO01000009">
    <property type="protein sequence ID" value="SDL91551.1"/>
    <property type="molecule type" value="Genomic_DNA"/>
</dbReference>
<dbReference type="InterPro" id="IPR006015">
    <property type="entry name" value="Universal_stress_UspA"/>
</dbReference>
<name>A0A1G9NYW5_9BACT</name>
<dbReference type="Gene3D" id="3.40.50.12370">
    <property type="match status" value="1"/>
</dbReference>
<protein>
    <submittedName>
        <fullName evidence="3">Nucleotide-binding universal stress protein, UspA family</fullName>
    </submittedName>
</protein>
<proteinExistence type="inferred from homology"/>
<dbReference type="SUPFAM" id="SSF52402">
    <property type="entry name" value="Adenine nucleotide alpha hydrolases-like"/>
    <property type="match status" value="2"/>
</dbReference>
<gene>
    <name evidence="3" type="ORF">SAMN05421823_10921</name>
</gene>
<evidence type="ECO:0000259" key="2">
    <source>
        <dbReference type="Pfam" id="PF00582"/>
    </source>
</evidence>
<evidence type="ECO:0000313" key="3">
    <source>
        <dbReference type="EMBL" id="SDL91551.1"/>
    </source>
</evidence>
<dbReference type="PRINTS" id="PR01438">
    <property type="entry name" value="UNVRSLSTRESS"/>
</dbReference>
<dbReference type="AlphaFoldDB" id="A0A1G9NYW5"/>
<keyword evidence="4" id="KW-1185">Reference proteome</keyword>
<dbReference type="PANTHER" id="PTHR46268:SF6">
    <property type="entry name" value="UNIVERSAL STRESS PROTEIN UP12"/>
    <property type="match status" value="1"/>
</dbReference>
<evidence type="ECO:0000256" key="1">
    <source>
        <dbReference type="ARBA" id="ARBA00008791"/>
    </source>
</evidence>
<feature type="domain" description="UspA" evidence="2">
    <location>
        <begin position="9"/>
        <end position="147"/>
    </location>
</feature>
<dbReference type="STRING" id="1075417.SAMN05421823_10921"/>
<evidence type="ECO:0000313" key="4">
    <source>
        <dbReference type="Proteomes" id="UP000198510"/>
    </source>
</evidence>
<dbReference type="Proteomes" id="UP000198510">
    <property type="component" value="Unassembled WGS sequence"/>
</dbReference>
<dbReference type="InterPro" id="IPR006016">
    <property type="entry name" value="UspA"/>
</dbReference>